<dbReference type="InterPro" id="IPR023753">
    <property type="entry name" value="FAD/NAD-binding_dom"/>
</dbReference>
<comment type="caution">
    <text evidence="3">The sequence shown here is derived from an EMBL/GenBank/DDBJ whole genome shotgun (WGS) entry which is preliminary data.</text>
</comment>
<protein>
    <submittedName>
        <fullName evidence="3">Uncharacterized protein</fullName>
    </submittedName>
</protein>
<gene>
    <name evidence="3" type="ORF">G6011_11479</name>
</gene>
<feature type="domain" description="FAD/NAD(P)-binding" evidence="1">
    <location>
        <begin position="8"/>
        <end position="180"/>
    </location>
</feature>
<dbReference type="GO" id="GO:0016491">
    <property type="term" value="F:oxidoreductase activity"/>
    <property type="evidence" value="ECO:0007669"/>
    <property type="project" value="InterPro"/>
</dbReference>
<organism evidence="3 4">
    <name type="scientific">Alternaria panax</name>
    <dbReference type="NCBI Taxonomy" id="48097"/>
    <lineage>
        <taxon>Eukaryota</taxon>
        <taxon>Fungi</taxon>
        <taxon>Dikarya</taxon>
        <taxon>Ascomycota</taxon>
        <taxon>Pezizomycotina</taxon>
        <taxon>Dothideomycetes</taxon>
        <taxon>Pleosporomycetidae</taxon>
        <taxon>Pleosporales</taxon>
        <taxon>Pleosporineae</taxon>
        <taxon>Pleosporaceae</taxon>
        <taxon>Alternaria</taxon>
        <taxon>Alternaria sect. Panax</taxon>
    </lineage>
</organism>
<reference evidence="3" key="1">
    <citation type="submission" date="2021-07" db="EMBL/GenBank/DDBJ databases">
        <title>Genome Resource of American Ginseng Black Spot Pathogen Alternaria panax.</title>
        <authorList>
            <person name="Qiu C."/>
            <person name="Wang W."/>
            <person name="Liu Z."/>
        </authorList>
    </citation>
    <scope>NUCLEOTIDE SEQUENCE</scope>
    <source>
        <strain evidence="3">BNCC115425</strain>
    </source>
</reference>
<dbReference type="InterPro" id="IPR036188">
    <property type="entry name" value="FAD/NAD-bd_sf"/>
</dbReference>
<sequence length="312" mass="34915">MAGPLEKSIVVIGGSIAGLMHALTLKSHGHNVVVLEMRTERQLQARAAGLSLWPNAQKLVTTYIPEIELDDIVFRNPAFPILDKTGSVLVELPFTDDVRTSCWTGIHGLLLMACEKEVEGHGLVAMQYGYQVCGLTEHNDHVVVAYKDKNGIEDQITADTVVAADGARSYPRSLVLPDVKTEYVGYVAWRSQFPELDAPEELRCAIEGKMPLFMLDGSYIVVYMSPNEIGSMRPGERVIEWCWYDTCDASTPVFGDYMTDVDGVRHNVTVPGNLLRPEVWKAQLERREKTLSPMWRKIFQESSMPLLTAVRF</sequence>
<dbReference type="Pfam" id="PF22607">
    <property type="entry name" value="FAD_binding-like"/>
    <property type="match status" value="1"/>
</dbReference>
<evidence type="ECO:0000259" key="2">
    <source>
        <dbReference type="Pfam" id="PF22607"/>
    </source>
</evidence>
<proteinExistence type="predicted"/>
<accession>A0AAD4NTC9</accession>
<dbReference type="EMBL" id="JAANER010000003">
    <property type="protein sequence ID" value="KAG9192745.1"/>
    <property type="molecule type" value="Genomic_DNA"/>
</dbReference>
<dbReference type="Proteomes" id="UP001199106">
    <property type="component" value="Unassembled WGS sequence"/>
</dbReference>
<dbReference type="PANTHER" id="PTHR47469:SF2">
    <property type="entry name" value="OS06G0597600 PROTEIN"/>
    <property type="match status" value="1"/>
</dbReference>
<evidence type="ECO:0000259" key="1">
    <source>
        <dbReference type="Pfam" id="PF07992"/>
    </source>
</evidence>
<dbReference type="AlphaFoldDB" id="A0AAD4NTC9"/>
<dbReference type="PRINTS" id="PR00420">
    <property type="entry name" value="RNGMNOXGNASE"/>
</dbReference>
<dbReference type="PANTHER" id="PTHR47469">
    <property type="entry name" value="MONOOXYGENASE-LIKE"/>
    <property type="match status" value="1"/>
</dbReference>
<dbReference type="SUPFAM" id="SSF51905">
    <property type="entry name" value="FAD/NAD(P)-binding domain"/>
    <property type="match status" value="1"/>
</dbReference>
<evidence type="ECO:0000313" key="4">
    <source>
        <dbReference type="Proteomes" id="UP001199106"/>
    </source>
</evidence>
<dbReference type="InterPro" id="IPR053212">
    <property type="entry name" value="DHP_3-monooxygenase"/>
</dbReference>
<dbReference type="Pfam" id="PF07992">
    <property type="entry name" value="Pyr_redox_2"/>
    <property type="match status" value="1"/>
</dbReference>
<name>A0AAD4NTC9_9PLEO</name>
<dbReference type="Gene3D" id="3.50.50.60">
    <property type="entry name" value="FAD/NAD(P)-binding domain"/>
    <property type="match status" value="1"/>
</dbReference>
<evidence type="ECO:0000313" key="3">
    <source>
        <dbReference type="EMBL" id="KAG9192745.1"/>
    </source>
</evidence>
<feature type="domain" description="2,6-dihydroxypyridine 3-monooxygenase substrate binding" evidence="2">
    <location>
        <begin position="183"/>
        <end position="310"/>
    </location>
</feature>
<dbReference type="SUPFAM" id="SSF54373">
    <property type="entry name" value="FAD-linked reductases, C-terminal domain"/>
    <property type="match status" value="1"/>
</dbReference>
<keyword evidence="4" id="KW-1185">Reference proteome</keyword>
<dbReference type="InterPro" id="IPR054707">
    <property type="entry name" value="DhpH_subs-bd"/>
</dbReference>
<dbReference type="Gene3D" id="3.30.9.60">
    <property type="match status" value="1"/>
</dbReference>